<dbReference type="OrthoDB" id="263957at2759"/>
<dbReference type="PANTHER" id="PTHR23516">
    <property type="entry name" value="SAM (S-ADENOSYL METHIONINE) TRANSPORTER"/>
    <property type="match status" value="1"/>
</dbReference>
<dbReference type="GO" id="GO:0015098">
    <property type="term" value="F:molybdate ion transmembrane transporter activity"/>
    <property type="evidence" value="ECO:0007669"/>
    <property type="project" value="InterPro"/>
</dbReference>
<dbReference type="Pfam" id="PF05631">
    <property type="entry name" value="MFS_5"/>
    <property type="match status" value="1"/>
</dbReference>
<keyword evidence="5" id="KW-1003">Cell membrane</keyword>
<proteinExistence type="predicted"/>
<feature type="transmembrane region" description="Helical" evidence="12">
    <location>
        <begin position="345"/>
        <end position="364"/>
    </location>
</feature>
<feature type="transmembrane region" description="Helical" evidence="12">
    <location>
        <begin position="183"/>
        <end position="204"/>
    </location>
</feature>
<dbReference type="EMBL" id="JAGMWT010000005">
    <property type="protein sequence ID" value="KAH7128464.1"/>
    <property type="molecule type" value="Genomic_DNA"/>
</dbReference>
<dbReference type="CDD" id="cd17487">
    <property type="entry name" value="MFS_MFSD5_like"/>
    <property type="match status" value="1"/>
</dbReference>
<feature type="transmembrane region" description="Helical" evidence="12">
    <location>
        <begin position="120"/>
        <end position="148"/>
    </location>
</feature>
<name>A0A9P9IRG8_9PLEO</name>
<gene>
    <name evidence="13" type="ORF">B0J11DRAFT_549275</name>
</gene>
<dbReference type="GO" id="GO:0006811">
    <property type="term" value="P:monoatomic ion transport"/>
    <property type="evidence" value="ECO:0007669"/>
    <property type="project" value="UniProtKB-KW"/>
</dbReference>
<protein>
    <recommendedName>
        <fullName evidence="3">Molybdate-anion transporter</fullName>
    </recommendedName>
    <alternativeName>
        <fullName evidence="10">Major facilitator superfamily domain-containing protein 5</fullName>
    </alternativeName>
    <alternativeName>
        <fullName evidence="11">Molybdate transporter 2 homolog</fullName>
    </alternativeName>
</protein>
<evidence type="ECO:0000256" key="7">
    <source>
        <dbReference type="ARBA" id="ARBA00022989"/>
    </source>
</evidence>
<evidence type="ECO:0000256" key="11">
    <source>
        <dbReference type="ARBA" id="ARBA00032555"/>
    </source>
</evidence>
<dbReference type="SUPFAM" id="SSF103473">
    <property type="entry name" value="MFS general substrate transporter"/>
    <property type="match status" value="1"/>
</dbReference>
<feature type="transmembrane region" description="Helical" evidence="12">
    <location>
        <begin position="89"/>
        <end position="108"/>
    </location>
</feature>
<evidence type="ECO:0000256" key="2">
    <source>
        <dbReference type="ARBA" id="ARBA00004651"/>
    </source>
</evidence>
<feature type="transmembrane region" description="Helical" evidence="12">
    <location>
        <begin position="404"/>
        <end position="422"/>
    </location>
</feature>
<dbReference type="InterPro" id="IPR036259">
    <property type="entry name" value="MFS_trans_sf"/>
</dbReference>
<organism evidence="13 14">
    <name type="scientific">Dendryphion nanum</name>
    <dbReference type="NCBI Taxonomy" id="256645"/>
    <lineage>
        <taxon>Eukaryota</taxon>
        <taxon>Fungi</taxon>
        <taxon>Dikarya</taxon>
        <taxon>Ascomycota</taxon>
        <taxon>Pezizomycotina</taxon>
        <taxon>Dothideomycetes</taxon>
        <taxon>Pleosporomycetidae</taxon>
        <taxon>Pleosporales</taxon>
        <taxon>Torulaceae</taxon>
        <taxon>Dendryphion</taxon>
    </lineage>
</organism>
<evidence type="ECO:0000256" key="3">
    <source>
        <dbReference type="ARBA" id="ARBA00021242"/>
    </source>
</evidence>
<sequence>MDLYRCTFAGSLLLNSIILYRSYRGRAFASKGIEEKSEHRGRLDDENTLRSFKWRFFAIFLLVNGADWLQGPYIYPIYKDEKKLPEERVATLFLVGFLSGGISASFVGGLADRCGRRTACLAYCIVYSLSCLTLLSDNIFVLFFGRILGGMSGTMLYSVFESWMVAEFHAQLPDEPSSTLSDIFSTMTTSNSLVAIIAGIVAEWLVSKTGTAKTPFMASIGCLSLAFVLILQYWGENYGASKTSQPHTGSLLEEQTEPEITSKSALQTVLQDKKILVLALTSCFFEGSLFLFIFFKFPALALSHQLAGSKSELPFGLIFAILMGSMMLGSMLFNNMTAVSSVLPINRLLVVTLIVASLCFFVPAHVRDERVTLWCFCIFEVCCGVYYPLMAHLKGKLIDDGARASVYGILRVPLNAFVVLALSTTREGEHHRDLVFTTSSALLVVTALVVHRFL</sequence>
<keyword evidence="4" id="KW-0813">Transport</keyword>
<feature type="transmembrane region" description="Helical" evidence="12">
    <location>
        <begin position="52"/>
        <end position="69"/>
    </location>
</feature>
<evidence type="ECO:0000256" key="8">
    <source>
        <dbReference type="ARBA" id="ARBA00023065"/>
    </source>
</evidence>
<feature type="transmembrane region" description="Helical" evidence="12">
    <location>
        <begin position="216"/>
        <end position="234"/>
    </location>
</feature>
<accession>A0A9P9IRG8</accession>
<keyword evidence="8" id="KW-0406">Ion transport</keyword>
<feature type="transmembrane region" description="Helical" evidence="12">
    <location>
        <begin position="371"/>
        <end position="389"/>
    </location>
</feature>
<comment type="subcellular location">
    <subcellularLocation>
        <location evidence="2">Cell membrane</location>
        <topology evidence="2">Multi-pass membrane protein</topology>
    </subcellularLocation>
</comment>
<evidence type="ECO:0000256" key="4">
    <source>
        <dbReference type="ARBA" id="ARBA00022448"/>
    </source>
</evidence>
<dbReference type="AlphaFoldDB" id="A0A9P9IRG8"/>
<feature type="transmembrane region" description="Helical" evidence="12">
    <location>
        <begin position="434"/>
        <end position="453"/>
    </location>
</feature>
<evidence type="ECO:0000256" key="6">
    <source>
        <dbReference type="ARBA" id="ARBA00022692"/>
    </source>
</evidence>
<reference evidence="13" key="1">
    <citation type="journal article" date="2021" name="Nat. Commun.">
        <title>Genetic determinants of endophytism in the Arabidopsis root mycobiome.</title>
        <authorList>
            <person name="Mesny F."/>
            <person name="Miyauchi S."/>
            <person name="Thiergart T."/>
            <person name="Pickel B."/>
            <person name="Atanasova L."/>
            <person name="Karlsson M."/>
            <person name="Huettel B."/>
            <person name="Barry K.W."/>
            <person name="Haridas S."/>
            <person name="Chen C."/>
            <person name="Bauer D."/>
            <person name="Andreopoulos W."/>
            <person name="Pangilinan J."/>
            <person name="LaButti K."/>
            <person name="Riley R."/>
            <person name="Lipzen A."/>
            <person name="Clum A."/>
            <person name="Drula E."/>
            <person name="Henrissat B."/>
            <person name="Kohler A."/>
            <person name="Grigoriev I.V."/>
            <person name="Martin F.M."/>
            <person name="Hacquard S."/>
        </authorList>
    </citation>
    <scope>NUCLEOTIDE SEQUENCE</scope>
    <source>
        <strain evidence="13">MPI-CAGE-CH-0243</strain>
    </source>
</reference>
<dbReference type="InterPro" id="IPR008509">
    <property type="entry name" value="MOT2/MFSD5"/>
</dbReference>
<keyword evidence="9 12" id="KW-0472">Membrane</keyword>
<dbReference type="Gene3D" id="1.20.1250.20">
    <property type="entry name" value="MFS general substrate transporter like domains"/>
    <property type="match status" value="1"/>
</dbReference>
<dbReference type="GO" id="GO:0005886">
    <property type="term" value="C:plasma membrane"/>
    <property type="evidence" value="ECO:0007669"/>
    <property type="project" value="UniProtKB-SubCell"/>
</dbReference>
<feature type="transmembrane region" description="Helical" evidence="12">
    <location>
        <begin position="315"/>
        <end position="333"/>
    </location>
</feature>
<dbReference type="PANTHER" id="PTHR23516:SF1">
    <property type="entry name" value="MOLYBDATE-ANION TRANSPORTER"/>
    <property type="match status" value="1"/>
</dbReference>
<dbReference type="Proteomes" id="UP000700596">
    <property type="component" value="Unassembled WGS sequence"/>
</dbReference>
<keyword evidence="7 12" id="KW-1133">Transmembrane helix</keyword>
<feature type="transmembrane region" description="Helical" evidence="12">
    <location>
        <begin position="275"/>
        <end position="295"/>
    </location>
</feature>
<evidence type="ECO:0000256" key="5">
    <source>
        <dbReference type="ARBA" id="ARBA00022475"/>
    </source>
</evidence>
<keyword evidence="6 12" id="KW-0812">Transmembrane</keyword>
<evidence type="ECO:0000256" key="9">
    <source>
        <dbReference type="ARBA" id="ARBA00023136"/>
    </source>
</evidence>
<comment type="function">
    <text evidence="1">Mediates high-affinity intracellular uptake of the rare oligo-element molybdenum.</text>
</comment>
<evidence type="ECO:0000256" key="1">
    <source>
        <dbReference type="ARBA" id="ARBA00003019"/>
    </source>
</evidence>
<evidence type="ECO:0000313" key="13">
    <source>
        <dbReference type="EMBL" id="KAH7128464.1"/>
    </source>
</evidence>
<comment type="caution">
    <text evidence="13">The sequence shown here is derived from an EMBL/GenBank/DDBJ whole genome shotgun (WGS) entry which is preliminary data.</text>
</comment>
<evidence type="ECO:0000256" key="10">
    <source>
        <dbReference type="ARBA" id="ARBA00030646"/>
    </source>
</evidence>
<keyword evidence="14" id="KW-1185">Reference proteome</keyword>
<evidence type="ECO:0000256" key="12">
    <source>
        <dbReference type="SAM" id="Phobius"/>
    </source>
</evidence>
<evidence type="ECO:0000313" key="14">
    <source>
        <dbReference type="Proteomes" id="UP000700596"/>
    </source>
</evidence>